<dbReference type="PANTHER" id="PTHR38107">
    <property type="match status" value="1"/>
</dbReference>
<keyword evidence="7" id="KW-0732">Signal</keyword>
<dbReference type="EC" id="3.2.1.17" evidence="6"/>
<evidence type="ECO:0000256" key="2">
    <source>
        <dbReference type="ARBA" id="ARBA00022529"/>
    </source>
</evidence>
<dbReference type="EMBL" id="PEKC01000079">
    <property type="protein sequence ID" value="PII34790.1"/>
    <property type="molecule type" value="Genomic_DNA"/>
</dbReference>
<keyword evidence="4 6" id="KW-0378">Hydrolase</keyword>
<keyword evidence="3 6" id="KW-0081">Bacteriolytic enzyme</keyword>
<comment type="catalytic activity">
    <reaction evidence="1 6">
        <text>Hydrolysis of (1-&gt;4)-beta-linkages between N-acetylmuramic acid and N-acetyl-D-glucosamine residues in a peptidoglycan and between N-acetyl-D-glucosamine residues in chitodextrins.</text>
        <dbReference type="EC" id="3.2.1.17"/>
    </reaction>
</comment>
<dbReference type="GO" id="GO:0003796">
    <property type="term" value="F:lysozyme activity"/>
    <property type="evidence" value="ECO:0007669"/>
    <property type="project" value="UniProtKB-EC"/>
</dbReference>
<dbReference type="InterPro" id="IPR023346">
    <property type="entry name" value="Lysozyme-like_dom_sf"/>
</dbReference>
<dbReference type="InterPro" id="IPR051018">
    <property type="entry name" value="Bacteriophage_GH24"/>
</dbReference>
<dbReference type="GO" id="GO:0042742">
    <property type="term" value="P:defense response to bacterium"/>
    <property type="evidence" value="ECO:0007669"/>
    <property type="project" value="UniProtKB-KW"/>
</dbReference>
<feature type="signal peptide" evidence="7">
    <location>
        <begin position="1"/>
        <end position="19"/>
    </location>
</feature>
<organism evidence="8">
    <name type="scientific">Chryseobacterium sp. B5</name>
    <dbReference type="NCBI Taxonomy" id="2050562"/>
    <lineage>
        <taxon>Bacteria</taxon>
        <taxon>Pseudomonadati</taxon>
        <taxon>Bacteroidota</taxon>
        <taxon>Flavobacteriia</taxon>
        <taxon>Flavobacteriales</taxon>
        <taxon>Weeksellaceae</taxon>
        <taxon>Chryseobacterium group</taxon>
        <taxon>Chryseobacterium</taxon>
    </lineage>
</organism>
<evidence type="ECO:0000256" key="7">
    <source>
        <dbReference type="SAM" id="SignalP"/>
    </source>
</evidence>
<comment type="caution">
    <text evidence="8">The sequence shown here is derived from an EMBL/GenBank/DDBJ whole genome shotgun (WGS) entry which is preliminary data.</text>
</comment>
<protein>
    <recommendedName>
        <fullName evidence="6">Lysozyme</fullName>
        <ecNumber evidence="6">3.2.1.17</ecNumber>
    </recommendedName>
</protein>
<dbReference type="InterPro" id="IPR043688">
    <property type="entry name" value="SAR_endolysin-like"/>
</dbReference>
<dbReference type="GO" id="GO:0016998">
    <property type="term" value="P:cell wall macromolecule catabolic process"/>
    <property type="evidence" value="ECO:0007669"/>
    <property type="project" value="InterPro"/>
</dbReference>
<dbReference type="InterPro" id="IPR034690">
    <property type="entry name" value="Endolysin_T4_type"/>
</dbReference>
<evidence type="ECO:0000256" key="4">
    <source>
        <dbReference type="ARBA" id="ARBA00022801"/>
    </source>
</evidence>
<dbReference type="GO" id="GO:0009253">
    <property type="term" value="P:peptidoglycan catabolic process"/>
    <property type="evidence" value="ECO:0007669"/>
    <property type="project" value="InterPro"/>
</dbReference>
<dbReference type="GO" id="GO:0031640">
    <property type="term" value="P:killing of cells of another organism"/>
    <property type="evidence" value="ECO:0007669"/>
    <property type="project" value="UniProtKB-KW"/>
</dbReference>
<dbReference type="HAMAP" id="MF_04110">
    <property type="entry name" value="ENDOLYSIN_T4"/>
    <property type="match status" value="1"/>
</dbReference>
<proteinExistence type="inferred from homology"/>
<dbReference type="Pfam" id="PF00959">
    <property type="entry name" value="Phage_lysozyme"/>
    <property type="match status" value="1"/>
</dbReference>
<dbReference type="InterPro" id="IPR023347">
    <property type="entry name" value="Lysozyme_dom_sf"/>
</dbReference>
<dbReference type="InterPro" id="IPR002196">
    <property type="entry name" value="Glyco_hydro_24"/>
</dbReference>
<name>A0A2G7T4G2_9FLAO</name>
<gene>
    <name evidence="8" type="ORF">CTI11_18210</name>
</gene>
<keyword evidence="5 6" id="KW-0326">Glycosidase</keyword>
<reference evidence="8" key="1">
    <citation type="submission" date="2017-10" db="EMBL/GenBank/DDBJ databases">
        <title>Chryseobacterium sp. B5 is a hydrocarbonoclastic and plant growth promoting bacterium.</title>
        <authorList>
            <person name="Thijs S."/>
            <person name="Gkorezis P."/>
            <person name="Van Hamme J."/>
        </authorList>
    </citation>
    <scope>NUCLEOTIDE SEQUENCE</scope>
    <source>
        <strain evidence="8">B5</strain>
    </source>
</reference>
<keyword evidence="2 6" id="KW-0929">Antimicrobial</keyword>
<evidence type="ECO:0000256" key="6">
    <source>
        <dbReference type="RuleBase" id="RU003788"/>
    </source>
</evidence>
<evidence type="ECO:0000313" key="8">
    <source>
        <dbReference type="EMBL" id="PII34790.1"/>
    </source>
</evidence>
<feature type="chain" id="PRO_5013856049" description="Lysozyme" evidence="7">
    <location>
        <begin position="20"/>
        <end position="156"/>
    </location>
</feature>
<sequence length="156" mass="16496">MSNKAKLIAIIGTAAAALAVPLVAKYEGTVQATYRDPVGIITACTGHTGPELQMGQAFTREQCEDLLYKDLLKHTAALECVRQPMTDGQKAAFLSFAFNVGNGAFCGSTLARKANAGDMPGACAELSRWTHAGGKQLPGLVNRRAAERQLCERGVS</sequence>
<comment type="similarity">
    <text evidence="6">Belongs to the glycosyl hydrolase 24 family.</text>
</comment>
<dbReference type="HAMAP" id="MF_04136">
    <property type="entry name" value="SAR_ENDOLYSIN"/>
    <property type="match status" value="1"/>
</dbReference>
<dbReference type="CDD" id="cd16900">
    <property type="entry name" value="endolysin_R21-like"/>
    <property type="match status" value="1"/>
</dbReference>
<evidence type="ECO:0000256" key="3">
    <source>
        <dbReference type="ARBA" id="ARBA00022638"/>
    </source>
</evidence>
<accession>A0A2G7T4G2</accession>
<evidence type="ECO:0000256" key="5">
    <source>
        <dbReference type="ARBA" id="ARBA00023295"/>
    </source>
</evidence>
<dbReference type="AlphaFoldDB" id="A0A2G7T4G2"/>
<dbReference type="Gene3D" id="1.10.530.40">
    <property type="match status" value="1"/>
</dbReference>
<dbReference type="PANTHER" id="PTHR38107:SF3">
    <property type="entry name" value="LYSOZYME RRRD-RELATED"/>
    <property type="match status" value="1"/>
</dbReference>
<dbReference type="SUPFAM" id="SSF53955">
    <property type="entry name" value="Lysozyme-like"/>
    <property type="match status" value="1"/>
</dbReference>
<evidence type="ECO:0000256" key="1">
    <source>
        <dbReference type="ARBA" id="ARBA00000632"/>
    </source>
</evidence>